<accession>A0ABU8N6F2</accession>
<dbReference type="SUPFAM" id="SSF46689">
    <property type="entry name" value="Homeodomain-like"/>
    <property type="match status" value="1"/>
</dbReference>
<evidence type="ECO:0000256" key="1">
    <source>
        <dbReference type="ARBA" id="ARBA00023015"/>
    </source>
</evidence>
<dbReference type="PROSITE" id="PS50977">
    <property type="entry name" value="HTH_TETR_2"/>
    <property type="match status" value="1"/>
</dbReference>
<dbReference type="Gene3D" id="1.10.10.60">
    <property type="entry name" value="Homeodomain-like"/>
    <property type="match status" value="1"/>
</dbReference>
<organism evidence="7 8">
    <name type="scientific">Actinomycetospora aeridis</name>
    <dbReference type="NCBI Taxonomy" id="3129231"/>
    <lineage>
        <taxon>Bacteria</taxon>
        <taxon>Bacillati</taxon>
        <taxon>Actinomycetota</taxon>
        <taxon>Actinomycetes</taxon>
        <taxon>Pseudonocardiales</taxon>
        <taxon>Pseudonocardiaceae</taxon>
        <taxon>Actinomycetospora</taxon>
    </lineage>
</organism>
<proteinExistence type="predicted"/>
<evidence type="ECO:0000259" key="6">
    <source>
        <dbReference type="PROSITE" id="PS50977"/>
    </source>
</evidence>
<dbReference type="RefSeq" id="WP_337713706.1">
    <property type="nucleotide sequence ID" value="NZ_JBBEGL010000003.1"/>
</dbReference>
<dbReference type="InterPro" id="IPR009057">
    <property type="entry name" value="Homeodomain-like_sf"/>
</dbReference>
<protein>
    <submittedName>
        <fullName evidence="7">TetR/AcrR family transcriptional regulator</fullName>
    </submittedName>
</protein>
<dbReference type="Proteomes" id="UP001370100">
    <property type="component" value="Unassembled WGS sequence"/>
</dbReference>
<dbReference type="EMBL" id="JBBEGL010000003">
    <property type="protein sequence ID" value="MEJ2887221.1"/>
    <property type="molecule type" value="Genomic_DNA"/>
</dbReference>
<reference evidence="7 8" key="1">
    <citation type="submission" date="2024-03" db="EMBL/GenBank/DDBJ databases">
        <title>Actinomycetospora sp. OC33-EN06, a novel actinomycete isolated from wild orchid (Aerides multiflora).</title>
        <authorList>
            <person name="Suriyachadkun C."/>
        </authorList>
    </citation>
    <scope>NUCLEOTIDE SEQUENCE [LARGE SCALE GENOMIC DNA]</scope>
    <source>
        <strain evidence="7 8">OC33-EN06</strain>
    </source>
</reference>
<dbReference type="Pfam" id="PF00440">
    <property type="entry name" value="TetR_N"/>
    <property type="match status" value="1"/>
</dbReference>
<dbReference type="Gene3D" id="1.10.357.10">
    <property type="entry name" value="Tetracycline Repressor, domain 2"/>
    <property type="match status" value="1"/>
</dbReference>
<dbReference type="Pfam" id="PF02909">
    <property type="entry name" value="TetR_C_1"/>
    <property type="match status" value="1"/>
</dbReference>
<dbReference type="InterPro" id="IPR004111">
    <property type="entry name" value="Repressor_TetR_C"/>
</dbReference>
<dbReference type="PANTHER" id="PTHR30055">
    <property type="entry name" value="HTH-TYPE TRANSCRIPTIONAL REGULATOR RUTR"/>
    <property type="match status" value="1"/>
</dbReference>
<evidence type="ECO:0000256" key="4">
    <source>
        <dbReference type="PROSITE-ProRule" id="PRU00335"/>
    </source>
</evidence>
<dbReference type="InterPro" id="IPR036271">
    <property type="entry name" value="Tet_transcr_reg_TetR-rel_C_sf"/>
</dbReference>
<evidence type="ECO:0000256" key="3">
    <source>
        <dbReference type="ARBA" id="ARBA00023163"/>
    </source>
</evidence>
<name>A0ABU8N6F2_9PSEU</name>
<dbReference type="SUPFAM" id="SSF48498">
    <property type="entry name" value="Tetracyclin repressor-like, C-terminal domain"/>
    <property type="match status" value="1"/>
</dbReference>
<evidence type="ECO:0000256" key="5">
    <source>
        <dbReference type="SAM" id="MobiDB-lite"/>
    </source>
</evidence>
<dbReference type="PANTHER" id="PTHR30055:SF151">
    <property type="entry name" value="TRANSCRIPTIONAL REGULATORY PROTEIN"/>
    <property type="match status" value="1"/>
</dbReference>
<feature type="DNA-binding region" description="H-T-H motif" evidence="4">
    <location>
        <begin position="54"/>
        <end position="73"/>
    </location>
</feature>
<dbReference type="InterPro" id="IPR001647">
    <property type="entry name" value="HTH_TetR"/>
</dbReference>
<gene>
    <name evidence="7" type="ORF">WCD41_12255</name>
</gene>
<evidence type="ECO:0000256" key="2">
    <source>
        <dbReference type="ARBA" id="ARBA00023125"/>
    </source>
</evidence>
<feature type="domain" description="HTH tetR-type" evidence="6">
    <location>
        <begin position="31"/>
        <end position="91"/>
    </location>
</feature>
<keyword evidence="1" id="KW-0805">Transcription regulation</keyword>
<dbReference type="InterPro" id="IPR050109">
    <property type="entry name" value="HTH-type_TetR-like_transc_reg"/>
</dbReference>
<evidence type="ECO:0000313" key="7">
    <source>
        <dbReference type="EMBL" id="MEJ2887221.1"/>
    </source>
</evidence>
<keyword evidence="2 4" id="KW-0238">DNA-binding</keyword>
<sequence>MSSTSGADDPSAAGHILWRVPGEPTRGPRRALTLDEVAWAAVGVADRDGLAGLSMQRVAAEVGLTKMALYRYVAGKDELEAVMIDAAVEEPPGPETLTGTWREQAEEFARMVSDVWTRHPWLPWAAVGERVMGPREVGWVEAATRIFEPLGLAADERMDAVTMLFGHLRTTLATASAGTRPWTADPAGGSTMRDLVAAHADRYPALTAVMADPGRPVSSRWEFGLGCLLDGFESAARRRETGR</sequence>
<comment type="caution">
    <text evidence="7">The sequence shown here is derived from an EMBL/GenBank/DDBJ whole genome shotgun (WGS) entry which is preliminary data.</text>
</comment>
<feature type="region of interest" description="Disordered" evidence="5">
    <location>
        <begin position="1"/>
        <end position="20"/>
    </location>
</feature>
<keyword evidence="3" id="KW-0804">Transcription</keyword>
<keyword evidence="8" id="KW-1185">Reference proteome</keyword>
<evidence type="ECO:0000313" key="8">
    <source>
        <dbReference type="Proteomes" id="UP001370100"/>
    </source>
</evidence>